<evidence type="ECO:0000313" key="5">
    <source>
        <dbReference type="Proteomes" id="UP000078532"/>
    </source>
</evidence>
<feature type="binding site" evidence="2">
    <location>
        <position position="93"/>
    </location>
    <ligand>
        <name>prephenate</name>
        <dbReference type="ChEBI" id="CHEBI:29934"/>
    </ligand>
</feature>
<dbReference type="AlphaFoldDB" id="A0A1B7LIN5"/>
<dbReference type="NCBIfam" id="TIGR01796">
    <property type="entry name" value="CM_mono_aroH"/>
    <property type="match status" value="1"/>
</dbReference>
<dbReference type="InterPro" id="IPR035959">
    <property type="entry name" value="RutC-like_sf"/>
</dbReference>
<dbReference type="InterPro" id="IPR008243">
    <property type="entry name" value="Chorismate_mutase_AroH"/>
</dbReference>
<accession>A0A1B7LIN5</accession>
<reference evidence="4 5" key="1">
    <citation type="submission" date="2016-04" db="EMBL/GenBank/DDBJ databases">
        <authorList>
            <person name="Evans L.H."/>
            <person name="Alamgir A."/>
            <person name="Owens N."/>
            <person name="Weber N.D."/>
            <person name="Virtaneva K."/>
            <person name="Barbian K."/>
            <person name="Babar A."/>
            <person name="Rosenke K."/>
        </authorList>
    </citation>
    <scope>NUCLEOTIDE SEQUENCE [LARGE SCALE GENOMIC DNA]</scope>
    <source>
        <strain evidence="4 5">LMa1</strain>
    </source>
</reference>
<protein>
    <recommendedName>
        <fullName evidence="1 3">chorismate mutase</fullName>
        <ecNumber evidence="1 3">5.4.99.5</ecNumber>
    </recommendedName>
</protein>
<keyword evidence="2 3" id="KW-0057">Aromatic amino acid biosynthesis</keyword>
<evidence type="ECO:0000256" key="3">
    <source>
        <dbReference type="PROSITE-ProRule" id="PRU00514"/>
    </source>
</evidence>
<dbReference type="GO" id="GO:0008652">
    <property type="term" value="P:amino acid biosynthetic process"/>
    <property type="evidence" value="ECO:0007669"/>
    <property type="project" value="UniProtKB-UniRule"/>
</dbReference>
<dbReference type="RefSeq" id="WP_066666164.1">
    <property type="nucleotide sequence ID" value="NZ_LYVF01000013.1"/>
</dbReference>
<organism evidence="4 5">
    <name type="scientific">Desulfotomaculum copahuensis</name>
    <dbReference type="NCBI Taxonomy" id="1838280"/>
    <lineage>
        <taxon>Bacteria</taxon>
        <taxon>Bacillati</taxon>
        <taxon>Bacillota</taxon>
        <taxon>Clostridia</taxon>
        <taxon>Eubacteriales</taxon>
        <taxon>Desulfotomaculaceae</taxon>
        <taxon>Desulfotomaculum</taxon>
    </lineage>
</organism>
<dbReference type="SUPFAM" id="SSF55298">
    <property type="entry name" value="YjgF-like"/>
    <property type="match status" value="1"/>
</dbReference>
<name>A0A1B7LIN5_9FIRM</name>
<sequence>MGKTFVRAIRGAITVERNRAEDILEATGELLRAIVKENDLCTEDIASAFFTVTADLNAEFPAAAARELLGWQYVPLLCAREIDVPGRLGRCIRVLVHVNTERSQREIKHIYLREATKLRTDLLPQ</sequence>
<keyword evidence="5" id="KW-1185">Reference proteome</keyword>
<dbReference type="Gene3D" id="3.30.1330.40">
    <property type="entry name" value="RutC-like"/>
    <property type="match status" value="1"/>
</dbReference>
<dbReference type="Pfam" id="PF07736">
    <property type="entry name" value="CM_1"/>
    <property type="match status" value="1"/>
</dbReference>
<gene>
    <name evidence="4" type="ORF">A6M21_03145</name>
</gene>
<dbReference type="EMBL" id="LYVF01000013">
    <property type="protein sequence ID" value="OAT86435.1"/>
    <property type="molecule type" value="Genomic_DNA"/>
</dbReference>
<dbReference type="OrthoDB" id="9802232at2"/>
<feature type="binding site" evidence="2">
    <location>
        <position position="111"/>
    </location>
    <ligand>
        <name>prephenate</name>
        <dbReference type="ChEBI" id="CHEBI:29934"/>
    </ligand>
</feature>
<proteinExistence type="predicted"/>
<keyword evidence="3" id="KW-0413">Isomerase</keyword>
<dbReference type="GO" id="GO:0046417">
    <property type="term" value="P:chorismate metabolic process"/>
    <property type="evidence" value="ECO:0007669"/>
    <property type="project" value="TreeGrafter"/>
</dbReference>
<evidence type="ECO:0000313" key="4">
    <source>
        <dbReference type="EMBL" id="OAT86435.1"/>
    </source>
</evidence>
<dbReference type="GO" id="GO:0009073">
    <property type="term" value="P:aromatic amino acid family biosynthetic process"/>
    <property type="evidence" value="ECO:0007669"/>
    <property type="project" value="UniProtKB-UniRule"/>
</dbReference>
<dbReference type="UniPathway" id="UPA00120">
    <property type="reaction ID" value="UER00203"/>
</dbReference>
<comment type="caution">
    <text evidence="4">The sequence shown here is derived from an EMBL/GenBank/DDBJ whole genome shotgun (WGS) entry which is preliminary data.</text>
</comment>
<feature type="binding site" evidence="2">
    <location>
        <position position="10"/>
    </location>
    <ligand>
        <name>prephenate</name>
        <dbReference type="ChEBI" id="CHEBI:29934"/>
    </ligand>
</feature>
<dbReference type="PANTHER" id="PTHR21164">
    <property type="entry name" value="CHORISMATE MUTASE"/>
    <property type="match status" value="1"/>
</dbReference>
<evidence type="ECO:0000256" key="2">
    <source>
        <dbReference type="PIRSR" id="PIRSR005965-1"/>
    </source>
</evidence>
<dbReference type="EC" id="5.4.99.5" evidence="1 3"/>
<dbReference type="Proteomes" id="UP000078532">
    <property type="component" value="Unassembled WGS sequence"/>
</dbReference>
<comment type="catalytic activity">
    <reaction evidence="3">
        <text>chorismate = prephenate</text>
        <dbReference type="Rhea" id="RHEA:13897"/>
        <dbReference type="ChEBI" id="CHEBI:29748"/>
        <dbReference type="ChEBI" id="CHEBI:29934"/>
        <dbReference type="EC" id="5.4.99.5"/>
    </reaction>
</comment>
<dbReference type="STRING" id="1838280.A6M21_03145"/>
<dbReference type="CDD" id="cd02185">
    <property type="entry name" value="AroH"/>
    <property type="match status" value="1"/>
</dbReference>
<keyword evidence="2 3" id="KW-0028">Amino-acid biosynthesis</keyword>
<evidence type="ECO:0000256" key="1">
    <source>
        <dbReference type="NCBIfam" id="TIGR01796"/>
    </source>
</evidence>
<dbReference type="PIRSF" id="PIRSF005965">
    <property type="entry name" value="Chor_mut_AroH"/>
    <property type="match status" value="1"/>
</dbReference>
<dbReference type="PROSITE" id="PS51167">
    <property type="entry name" value="CHORISMATE_MUT_1"/>
    <property type="match status" value="1"/>
</dbReference>
<dbReference type="GO" id="GO:0004106">
    <property type="term" value="F:chorismate mutase activity"/>
    <property type="evidence" value="ECO:0007669"/>
    <property type="project" value="UniProtKB-UniRule"/>
</dbReference>
<dbReference type="PANTHER" id="PTHR21164:SF0">
    <property type="entry name" value="CHORISMATE MUTASE AROH"/>
    <property type="match status" value="1"/>
</dbReference>